<keyword evidence="2" id="KW-0812">Transmembrane</keyword>
<sequence length="125" mass="14004">MTIFSMGPKPDAAPPYEELSDQPRNSYFSVPQNDIHDEEQAQPQEAQPEQPQHQHAYLNTASCRSNPLPPPSTFQPHVHCKTCDGFLERQQRVRTDRFNCAMASVTLMVAFICAMSLGIVMANAN</sequence>
<dbReference type="EMBL" id="JBFXLS010000082">
    <property type="protein sequence ID" value="KAL2818756.1"/>
    <property type="molecule type" value="Genomic_DNA"/>
</dbReference>
<feature type="region of interest" description="Disordered" evidence="1">
    <location>
        <begin position="1"/>
        <end position="71"/>
    </location>
</feature>
<feature type="compositionally biased region" description="Polar residues" evidence="1">
    <location>
        <begin position="22"/>
        <end position="32"/>
    </location>
</feature>
<organism evidence="3 4">
    <name type="scientific">Aspergillus cavernicola</name>
    <dbReference type="NCBI Taxonomy" id="176166"/>
    <lineage>
        <taxon>Eukaryota</taxon>
        <taxon>Fungi</taxon>
        <taxon>Dikarya</taxon>
        <taxon>Ascomycota</taxon>
        <taxon>Pezizomycotina</taxon>
        <taxon>Eurotiomycetes</taxon>
        <taxon>Eurotiomycetidae</taxon>
        <taxon>Eurotiales</taxon>
        <taxon>Aspergillaceae</taxon>
        <taxon>Aspergillus</taxon>
        <taxon>Aspergillus subgen. Nidulantes</taxon>
    </lineage>
</organism>
<name>A0ABR4HTM5_9EURO</name>
<feature type="transmembrane region" description="Helical" evidence="2">
    <location>
        <begin position="98"/>
        <end position="122"/>
    </location>
</feature>
<keyword evidence="2" id="KW-1133">Transmembrane helix</keyword>
<evidence type="ECO:0008006" key="5">
    <source>
        <dbReference type="Google" id="ProtNLM"/>
    </source>
</evidence>
<evidence type="ECO:0000256" key="1">
    <source>
        <dbReference type="SAM" id="MobiDB-lite"/>
    </source>
</evidence>
<keyword evidence="2" id="KW-0472">Membrane</keyword>
<gene>
    <name evidence="3" type="ORF">BDW59DRAFT_181878</name>
</gene>
<evidence type="ECO:0000313" key="4">
    <source>
        <dbReference type="Proteomes" id="UP001610335"/>
    </source>
</evidence>
<proteinExistence type="predicted"/>
<comment type="caution">
    <text evidence="3">The sequence shown here is derived from an EMBL/GenBank/DDBJ whole genome shotgun (WGS) entry which is preliminary data.</text>
</comment>
<feature type="compositionally biased region" description="Low complexity" evidence="1">
    <location>
        <begin position="41"/>
        <end position="56"/>
    </location>
</feature>
<protein>
    <recommendedName>
        <fullName evidence="5">LITAF domain-containing protein</fullName>
    </recommendedName>
</protein>
<evidence type="ECO:0000313" key="3">
    <source>
        <dbReference type="EMBL" id="KAL2818756.1"/>
    </source>
</evidence>
<accession>A0ABR4HTM5</accession>
<evidence type="ECO:0000256" key="2">
    <source>
        <dbReference type="SAM" id="Phobius"/>
    </source>
</evidence>
<dbReference type="Proteomes" id="UP001610335">
    <property type="component" value="Unassembled WGS sequence"/>
</dbReference>
<keyword evidence="4" id="KW-1185">Reference proteome</keyword>
<reference evidence="3 4" key="1">
    <citation type="submission" date="2024-07" db="EMBL/GenBank/DDBJ databases">
        <title>Section-level genome sequencing and comparative genomics of Aspergillus sections Usti and Cavernicolus.</title>
        <authorList>
            <consortium name="Lawrence Berkeley National Laboratory"/>
            <person name="Nybo J.L."/>
            <person name="Vesth T.C."/>
            <person name="Theobald S."/>
            <person name="Frisvad J.C."/>
            <person name="Larsen T.O."/>
            <person name="Kjaerboelling I."/>
            <person name="Rothschild-Mancinelli K."/>
            <person name="Lyhne E.K."/>
            <person name="Kogle M.E."/>
            <person name="Barry K."/>
            <person name="Clum A."/>
            <person name="Na H."/>
            <person name="Ledsgaard L."/>
            <person name="Lin J."/>
            <person name="Lipzen A."/>
            <person name="Kuo A."/>
            <person name="Riley R."/>
            <person name="Mondo S."/>
            <person name="LaButti K."/>
            <person name="Haridas S."/>
            <person name="Pangalinan J."/>
            <person name="Salamov A.A."/>
            <person name="Simmons B.A."/>
            <person name="Magnuson J.K."/>
            <person name="Chen J."/>
            <person name="Drula E."/>
            <person name="Henrissat B."/>
            <person name="Wiebenga A."/>
            <person name="Lubbers R.J."/>
            <person name="Gomes A.C."/>
            <person name="Makela M.R."/>
            <person name="Stajich J."/>
            <person name="Grigoriev I.V."/>
            <person name="Mortensen U.H."/>
            <person name="De vries R.P."/>
            <person name="Baker S.E."/>
            <person name="Andersen M.R."/>
        </authorList>
    </citation>
    <scope>NUCLEOTIDE SEQUENCE [LARGE SCALE GENOMIC DNA]</scope>
    <source>
        <strain evidence="3 4">CBS 600.67</strain>
    </source>
</reference>